<dbReference type="GO" id="GO:0032259">
    <property type="term" value="P:methylation"/>
    <property type="evidence" value="ECO:0007669"/>
    <property type="project" value="UniProtKB-KW"/>
</dbReference>
<reference evidence="9 10" key="1">
    <citation type="journal article" date="2012" name="J. Bacteriol.">
        <title>Complete Genome Sequence of Leptospirillum ferrooxidans Strain C2-3, Isolated from a Fresh Volcanic Ash Deposit on the Island of Miyake, Japan.</title>
        <authorList>
            <person name="Fujimura R."/>
            <person name="Sato Y."/>
            <person name="Nishizawa T."/>
            <person name="Oshima K."/>
            <person name="Kim S.-W."/>
            <person name="Hattori M."/>
            <person name="Kamijo T."/>
            <person name="Ohta H."/>
        </authorList>
    </citation>
    <scope>NUCLEOTIDE SEQUENCE [LARGE SCALE GENOMIC DNA]</scope>
    <source>
        <strain evidence="9 10">C2-3</strain>
    </source>
</reference>
<comment type="pathway">
    <text evidence="1">Cofactor biosynthesis; adenosylcobalamin biosynthesis.</text>
</comment>
<dbReference type="Gene3D" id="3.30.950.10">
    <property type="entry name" value="Methyltransferase, Cobalt-precorrin-4 Transmethylase, Domain 2"/>
    <property type="match status" value="1"/>
</dbReference>
<evidence type="ECO:0000256" key="1">
    <source>
        <dbReference type="ARBA" id="ARBA00004953"/>
    </source>
</evidence>
<dbReference type="GO" id="GO:0009236">
    <property type="term" value="P:cobalamin biosynthetic process"/>
    <property type="evidence" value="ECO:0007669"/>
    <property type="project" value="UniProtKB-UniRule"/>
</dbReference>
<feature type="domain" description="Tetrapyrrole methylase" evidence="8">
    <location>
        <begin position="13"/>
        <end position="224"/>
    </location>
</feature>
<keyword evidence="10" id="KW-1185">Reference proteome</keyword>
<dbReference type="InterPro" id="IPR014776">
    <property type="entry name" value="4pyrrole_Mease_sub2"/>
</dbReference>
<dbReference type="SUPFAM" id="SSF53790">
    <property type="entry name" value="Tetrapyrrole methylase"/>
    <property type="match status" value="1"/>
</dbReference>
<protein>
    <submittedName>
        <fullName evidence="9">Putative precorrin-2/cobalt-factor-2 C20-methyltransferase</fullName>
    </submittedName>
</protein>
<dbReference type="eggNOG" id="COG2243">
    <property type="taxonomic scope" value="Bacteria"/>
</dbReference>
<evidence type="ECO:0000256" key="2">
    <source>
        <dbReference type="ARBA" id="ARBA00005879"/>
    </source>
</evidence>
<evidence type="ECO:0000256" key="7">
    <source>
        <dbReference type="PIRNR" id="PIRNR036427"/>
    </source>
</evidence>
<sequence length="254" mass="27631">MKGSEPGSIDGATLYGVSVGPGSPDLLTIRALRILESVPTIAYPKSVSDGGSQARDIVSEYIAARTVVPRIVELVFPMTKDETILEQARNENARLLSESLALGDVAFISIGDILFYSTFGNLLTGLKKVLPSLKVSVVPGVTSFNGAAARIVEPLVQGSESFAVIPATYEASHLEKMIDLHETVVFMKINRVIPSLLKMLDERGLLPKCLYLEHVETSRELVIRDVRSLLGREIPYMSLLILRKNGWGDHGKAS</sequence>
<dbReference type="UniPathway" id="UPA00148"/>
<dbReference type="InterPro" id="IPR035996">
    <property type="entry name" value="4pyrrol_Methylase_sf"/>
</dbReference>
<evidence type="ECO:0000256" key="6">
    <source>
        <dbReference type="ARBA" id="ARBA00022691"/>
    </source>
</evidence>
<dbReference type="RefSeq" id="WP_014449177.1">
    <property type="nucleotide sequence ID" value="NC_017094.1"/>
</dbReference>
<dbReference type="InterPro" id="IPR000878">
    <property type="entry name" value="4pyrrol_Mease"/>
</dbReference>
<dbReference type="InterPro" id="IPR012382">
    <property type="entry name" value="CobI/CbiL"/>
</dbReference>
<keyword evidence="6" id="KW-0949">S-adenosyl-L-methionine</keyword>
<accession>I0IN37</accession>
<keyword evidence="4 9" id="KW-0489">Methyltransferase</keyword>
<proteinExistence type="inferred from homology"/>
<dbReference type="PIRSF" id="PIRSF036427">
    <property type="entry name" value="Precrrn-2_mtase"/>
    <property type="match status" value="1"/>
</dbReference>
<gene>
    <name evidence="9" type="ordered locus">LFE_0982</name>
</gene>
<evidence type="ECO:0000313" key="9">
    <source>
        <dbReference type="EMBL" id="BAM06686.1"/>
    </source>
</evidence>
<name>I0IN37_LEPFC</name>
<evidence type="ECO:0000259" key="8">
    <source>
        <dbReference type="Pfam" id="PF00590"/>
    </source>
</evidence>
<dbReference type="CDD" id="cd11645">
    <property type="entry name" value="Precorrin_2_C20_MT"/>
    <property type="match status" value="1"/>
</dbReference>
<keyword evidence="3" id="KW-0169">Cobalamin biosynthesis</keyword>
<dbReference type="PATRIC" id="fig|1162668.3.peg.1136"/>
<dbReference type="GO" id="GO:0030788">
    <property type="term" value="F:precorrin-2 C20-methyltransferase activity"/>
    <property type="evidence" value="ECO:0007669"/>
    <property type="project" value="InterPro"/>
</dbReference>
<keyword evidence="5 9" id="KW-0808">Transferase</keyword>
<dbReference type="EMBL" id="AP012342">
    <property type="protein sequence ID" value="BAM06686.1"/>
    <property type="molecule type" value="Genomic_DNA"/>
</dbReference>
<evidence type="ECO:0000313" key="10">
    <source>
        <dbReference type="Proteomes" id="UP000007382"/>
    </source>
</evidence>
<reference evidence="10" key="2">
    <citation type="submission" date="2012-03" db="EMBL/GenBank/DDBJ databases">
        <title>The complete genome sequence of the pioneer microbe on fresh volcanic deposit, Leptospirillum ferrooxidans strain C2-3.</title>
        <authorList>
            <person name="Fujimura R."/>
            <person name="Sato Y."/>
            <person name="Nishizawa T."/>
            <person name="Nanba K."/>
            <person name="Oshima K."/>
            <person name="Hattori M."/>
            <person name="Kamijo T."/>
            <person name="Ohta H."/>
        </authorList>
    </citation>
    <scope>NUCLEOTIDE SEQUENCE [LARGE SCALE GENOMIC DNA]</scope>
    <source>
        <strain evidence="10">C2-3</strain>
    </source>
</reference>
<evidence type="ECO:0000256" key="3">
    <source>
        <dbReference type="ARBA" id="ARBA00022573"/>
    </source>
</evidence>
<dbReference type="InterPro" id="IPR006364">
    <property type="entry name" value="CobI/CbiL/CobIJ_dom"/>
</dbReference>
<dbReference type="InterPro" id="IPR014777">
    <property type="entry name" value="4pyrrole_Mease_sub1"/>
</dbReference>
<evidence type="ECO:0000256" key="4">
    <source>
        <dbReference type="ARBA" id="ARBA00022603"/>
    </source>
</evidence>
<organism evidence="9 10">
    <name type="scientific">Leptospirillum ferrooxidans (strain C2-3)</name>
    <dbReference type="NCBI Taxonomy" id="1162668"/>
    <lineage>
        <taxon>Bacteria</taxon>
        <taxon>Pseudomonadati</taxon>
        <taxon>Nitrospirota</taxon>
        <taxon>Nitrospiria</taxon>
        <taxon>Nitrospirales</taxon>
        <taxon>Nitrospiraceae</taxon>
        <taxon>Leptospirillum</taxon>
    </lineage>
</organism>
<dbReference type="STRING" id="1162668.LFE_0982"/>
<comment type="similarity">
    <text evidence="2 7">Belongs to the precorrin methyltransferase family.</text>
</comment>
<dbReference type="OrthoDB" id="9804789at2"/>
<dbReference type="PANTHER" id="PTHR43467">
    <property type="entry name" value="COBALT-PRECORRIN-2 C(20)-METHYLTRANSFERASE"/>
    <property type="match status" value="1"/>
</dbReference>
<dbReference type="NCBIfam" id="TIGR01467">
    <property type="entry name" value="cobI_cbiL"/>
    <property type="match status" value="1"/>
</dbReference>
<dbReference type="Gene3D" id="3.40.1010.10">
    <property type="entry name" value="Cobalt-precorrin-4 Transmethylase, Domain 1"/>
    <property type="match status" value="1"/>
</dbReference>
<dbReference type="Proteomes" id="UP000007382">
    <property type="component" value="Chromosome"/>
</dbReference>
<dbReference type="AlphaFoldDB" id="I0IN37"/>
<dbReference type="HOGENOM" id="CLU_076014_2_1_0"/>
<dbReference type="KEGG" id="lfc:LFE_0982"/>
<dbReference type="Pfam" id="PF00590">
    <property type="entry name" value="TP_methylase"/>
    <property type="match status" value="1"/>
</dbReference>
<evidence type="ECO:0000256" key="5">
    <source>
        <dbReference type="ARBA" id="ARBA00022679"/>
    </source>
</evidence>
<dbReference type="PANTHER" id="PTHR43467:SF2">
    <property type="entry name" value="COBALT-PRECORRIN-2 C(20)-METHYLTRANSFERASE"/>
    <property type="match status" value="1"/>
</dbReference>